<evidence type="ECO:0000256" key="1">
    <source>
        <dbReference type="SAM" id="MobiDB-lite"/>
    </source>
</evidence>
<dbReference type="InterPro" id="IPR039761">
    <property type="entry name" value="Bms1/Tsr1"/>
</dbReference>
<keyword evidence="3" id="KW-1185">Reference proteome</keyword>
<organism evidence="2 3">
    <name type="scientific">Armadillidium nasatum</name>
    <dbReference type="NCBI Taxonomy" id="96803"/>
    <lineage>
        <taxon>Eukaryota</taxon>
        <taxon>Metazoa</taxon>
        <taxon>Ecdysozoa</taxon>
        <taxon>Arthropoda</taxon>
        <taxon>Crustacea</taxon>
        <taxon>Multicrustacea</taxon>
        <taxon>Malacostraca</taxon>
        <taxon>Eumalacostraca</taxon>
        <taxon>Peracarida</taxon>
        <taxon>Isopoda</taxon>
        <taxon>Oniscidea</taxon>
        <taxon>Crinocheta</taxon>
        <taxon>Armadillidiidae</taxon>
        <taxon>Armadillidium</taxon>
    </lineage>
</organism>
<reference evidence="2 3" key="1">
    <citation type="journal article" date="2019" name="PLoS Biol.">
        <title>Sex chromosomes control vertical transmission of feminizing Wolbachia symbionts in an isopod.</title>
        <authorList>
            <person name="Becking T."/>
            <person name="Chebbi M.A."/>
            <person name="Giraud I."/>
            <person name="Moumen B."/>
            <person name="Laverre T."/>
            <person name="Caubet Y."/>
            <person name="Peccoud J."/>
            <person name="Gilbert C."/>
            <person name="Cordaux R."/>
        </authorList>
    </citation>
    <scope>NUCLEOTIDE SEQUENCE [LARGE SCALE GENOMIC DNA]</scope>
    <source>
        <strain evidence="2">ANa2</strain>
        <tissue evidence="2">Whole body excluding digestive tract and cuticle</tissue>
    </source>
</reference>
<sequence length="307" mass="35394">MVSVVPLSFDIDANQILHYLTDLDQSSIVNYSDSGIAHIRGSDTILFVWKLGEELKSIFETIISSLFSQGFHSVLHAVVADEDFSTKKKVRLLKELQSDIASRFTGHFRLFFLNKIQEINLLLSKIGSQKRKSVFYKDERPHIVAEKVLFEGEMDLVLDPFPLDSKKRNNKFQLSEHELLDKPNPELQESLESTCEGDLPDEDSMSQISIGETEGFETVEETRIIKKRGPKGFSSYQSAWLLDDKNDAREDAEFPDEMETPNDIPAKVRFQKYHGLESFKKSPWTDPYLPLEYEKIFNTKNFSHLKY</sequence>
<dbReference type="GO" id="GO:0000462">
    <property type="term" value="P:maturation of SSU-rRNA from tricistronic rRNA transcript (SSU-rRNA, 5.8S rRNA, LSU-rRNA)"/>
    <property type="evidence" value="ECO:0007669"/>
    <property type="project" value="TreeGrafter"/>
</dbReference>
<feature type="region of interest" description="Disordered" evidence="1">
    <location>
        <begin position="183"/>
        <end position="203"/>
    </location>
</feature>
<dbReference type="PANTHER" id="PTHR12858">
    <property type="entry name" value="RIBOSOME BIOGENESIS PROTEIN"/>
    <property type="match status" value="1"/>
</dbReference>
<dbReference type="PANTHER" id="PTHR12858:SF1">
    <property type="entry name" value="PRE-RRNA-PROCESSING PROTEIN TSR1 HOMOLOG"/>
    <property type="match status" value="1"/>
</dbReference>
<comment type="caution">
    <text evidence="2">The sequence shown here is derived from an EMBL/GenBank/DDBJ whole genome shotgun (WGS) entry which is preliminary data.</text>
</comment>
<name>A0A5N5TC58_9CRUS</name>
<dbReference type="GO" id="GO:0034511">
    <property type="term" value="F:U3 snoRNA binding"/>
    <property type="evidence" value="ECO:0007669"/>
    <property type="project" value="TreeGrafter"/>
</dbReference>
<accession>A0A5N5TC58</accession>
<dbReference type="GO" id="GO:0030688">
    <property type="term" value="C:preribosome, small subunit precursor"/>
    <property type="evidence" value="ECO:0007669"/>
    <property type="project" value="TreeGrafter"/>
</dbReference>
<dbReference type="GO" id="GO:0003924">
    <property type="term" value="F:GTPase activity"/>
    <property type="evidence" value="ECO:0007669"/>
    <property type="project" value="TreeGrafter"/>
</dbReference>
<dbReference type="AlphaFoldDB" id="A0A5N5TC58"/>
<proteinExistence type="predicted"/>
<gene>
    <name evidence="2" type="primary">Tsr1</name>
    <name evidence="2" type="ORF">Anas_01669</name>
</gene>
<dbReference type="Proteomes" id="UP000326759">
    <property type="component" value="Unassembled WGS sequence"/>
</dbReference>
<dbReference type="OrthoDB" id="119302at2759"/>
<evidence type="ECO:0000313" key="2">
    <source>
        <dbReference type="EMBL" id="KAB7503658.1"/>
    </source>
</evidence>
<evidence type="ECO:0000313" key="3">
    <source>
        <dbReference type="Proteomes" id="UP000326759"/>
    </source>
</evidence>
<dbReference type="GO" id="GO:0005525">
    <property type="term" value="F:GTP binding"/>
    <property type="evidence" value="ECO:0007669"/>
    <property type="project" value="TreeGrafter"/>
</dbReference>
<dbReference type="EMBL" id="SEYY01004732">
    <property type="protein sequence ID" value="KAB7503658.1"/>
    <property type="molecule type" value="Genomic_DNA"/>
</dbReference>
<protein>
    <submittedName>
        <fullName evidence="2">Pre-rRNA-processing protein TSR1-like protein</fullName>
    </submittedName>
</protein>
<dbReference type="GO" id="GO:0000479">
    <property type="term" value="P:endonucleolytic cleavage of tricistronic rRNA transcript (SSU-rRNA, 5.8S rRNA, LSU-rRNA)"/>
    <property type="evidence" value="ECO:0007669"/>
    <property type="project" value="TreeGrafter"/>
</dbReference>